<comment type="caution">
    <text evidence="1">The sequence shown here is derived from an EMBL/GenBank/DDBJ whole genome shotgun (WGS) entry which is preliminary data.</text>
</comment>
<dbReference type="EMBL" id="LAZR01002664">
    <property type="protein sequence ID" value="KKN27142.1"/>
    <property type="molecule type" value="Genomic_DNA"/>
</dbReference>
<sequence length="140" mass="15708">MAEIKSLASIREKWTRVTPGRTEDYKLGIQNPRRDWETETKASAANWKAGIDAAAQKGLFVKGVTRAGTSKWRDRALKKGPGRFAEGVYIAGPDYEKGFAPFHAAIERVDLGPRFPKRDPRNLERVKRIVDALIEEKISG</sequence>
<proteinExistence type="predicted"/>
<dbReference type="AlphaFoldDB" id="A0A0F9PR91"/>
<evidence type="ECO:0000313" key="1">
    <source>
        <dbReference type="EMBL" id="KKN27142.1"/>
    </source>
</evidence>
<organism evidence="1">
    <name type="scientific">marine sediment metagenome</name>
    <dbReference type="NCBI Taxonomy" id="412755"/>
    <lineage>
        <taxon>unclassified sequences</taxon>
        <taxon>metagenomes</taxon>
        <taxon>ecological metagenomes</taxon>
    </lineage>
</organism>
<protein>
    <submittedName>
        <fullName evidence="1">Uncharacterized protein</fullName>
    </submittedName>
</protein>
<accession>A0A0F9PR91</accession>
<gene>
    <name evidence="1" type="ORF">LCGC14_0867600</name>
</gene>
<reference evidence="1" key="1">
    <citation type="journal article" date="2015" name="Nature">
        <title>Complex archaea that bridge the gap between prokaryotes and eukaryotes.</title>
        <authorList>
            <person name="Spang A."/>
            <person name="Saw J.H."/>
            <person name="Jorgensen S.L."/>
            <person name="Zaremba-Niedzwiedzka K."/>
            <person name="Martijn J."/>
            <person name="Lind A.E."/>
            <person name="van Eijk R."/>
            <person name="Schleper C."/>
            <person name="Guy L."/>
            <person name="Ettema T.J."/>
        </authorList>
    </citation>
    <scope>NUCLEOTIDE SEQUENCE</scope>
</reference>
<name>A0A0F9PR91_9ZZZZ</name>